<keyword evidence="1 2" id="KW-0238">DNA-binding</keyword>
<dbReference type="CDD" id="cd04496">
    <property type="entry name" value="SSB_OBF"/>
    <property type="match status" value="1"/>
</dbReference>
<dbReference type="EMBL" id="JBHUOR010000023">
    <property type="protein sequence ID" value="MFD2867742.1"/>
    <property type="molecule type" value="Genomic_DNA"/>
</dbReference>
<dbReference type="Proteomes" id="UP001597568">
    <property type="component" value="Unassembled WGS sequence"/>
</dbReference>
<dbReference type="Gene3D" id="2.40.50.140">
    <property type="entry name" value="Nucleic acid-binding proteins"/>
    <property type="match status" value="1"/>
</dbReference>
<gene>
    <name evidence="4" type="ORF">ACFSY7_04375</name>
</gene>
<dbReference type="PROSITE" id="PS50935">
    <property type="entry name" value="SSB"/>
    <property type="match status" value="1"/>
</dbReference>
<dbReference type="InterPro" id="IPR000424">
    <property type="entry name" value="Primosome_PriB/ssb"/>
</dbReference>
<dbReference type="NCBIfam" id="TIGR00621">
    <property type="entry name" value="ssb"/>
    <property type="match status" value="1"/>
</dbReference>
<dbReference type="PANTHER" id="PTHR10302">
    <property type="entry name" value="SINGLE-STRANDED DNA-BINDING PROTEIN"/>
    <property type="match status" value="1"/>
</dbReference>
<comment type="caution">
    <text evidence="4">The sequence shown here is derived from an EMBL/GenBank/DDBJ whole genome shotgun (WGS) entry which is preliminary data.</text>
</comment>
<evidence type="ECO:0000256" key="1">
    <source>
        <dbReference type="ARBA" id="ARBA00023125"/>
    </source>
</evidence>
<reference evidence="5" key="1">
    <citation type="journal article" date="2019" name="Int. J. Syst. Evol. Microbiol.">
        <title>The Global Catalogue of Microorganisms (GCM) 10K type strain sequencing project: providing services to taxonomists for standard genome sequencing and annotation.</title>
        <authorList>
            <consortium name="The Broad Institute Genomics Platform"/>
            <consortium name="The Broad Institute Genome Sequencing Center for Infectious Disease"/>
            <person name="Wu L."/>
            <person name="Ma J."/>
        </authorList>
    </citation>
    <scope>NUCLEOTIDE SEQUENCE [LARGE SCALE GENOMIC DNA]</scope>
    <source>
        <strain evidence="5">KCTC 33522</strain>
    </source>
</reference>
<comment type="subunit">
    <text evidence="2">Homotetramer.</text>
</comment>
<accession>A0ABW5XXK6</accession>
<dbReference type="GO" id="GO:0003677">
    <property type="term" value="F:DNA binding"/>
    <property type="evidence" value="ECO:0007669"/>
    <property type="project" value="UniProtKB-KW"/>
</dbReference>
<dbReference type="HAMAP" id="MF_00984">
    <property type="entry name" value="SSB"/>
    <property type="match status" value="1"/>
</dbReference>
<dbReference type="Pfam" id="PF00436">
    <property type="entry name" value="SSB"/>
    <property type="match status" value="1"/>
</dbReference>
<dbReference type="PANTHER" id="PTHR10302:SF27">
    <property type="entry name" value="SINGLE-STRANDED DNA-BINDING PROTEIN"/>
    <property type="match status" value="1"/>
</dbReference>
<keyword evidence="5" id="KW-1185">Reference proteome</keyword>
<dbReference type="InterPro" id="IPR011344">
    <property type="entry name" value="ssDNA-bd"/>
</dbReference>
<evidence type="ECO:0000313" key="5">
    <source>
        <dbReference type="Proteomes" id="UP001597568"/>
    </source>
</evidence>
<proteinExistence type="inferred from homology"/>
<sequence length="137" mass="15303">MIQLNQVACVGRITKDLDVRYVGDKQQAVARFSIAVSRNFKNKQGVIEADFLSCNVWGKDAENMQKYCGKGSLVSVIGRLQSNSYTNKQNERVYTTEIVVSDVRFLSSKKKITDGNSPMLPDAELLSHFTTPENLPV</sequence>
<protein>
    <recommendedName>
        <fullName evidence="2 3">Single-stranded DNA-binding protein</fullName>
        <shortName evidence="2">SSB</shortName>
    </recommendedName>
</protein>
<dbReference type="SUPFAM" id="SSF50249">
    <property type="entry name" value="Nucleic acid-binding proteins"/>
    <property type="match status" value="1"/>
</dbReference>
<evidence type="ECO:0000313" key="4">
    <source>
        <dbReference type="EMBL" id="MFD2867742.1"/>
    </source>
</evidence>
<dbReference type="InterPro" id="IPR012340">
    <property type="entry name" value="NA-bd_OB-fold"/>
</dbReference>
<comment type="caution">
    <text evidence="2">Lacks conserved residue(s) required for the propagation of feature annotation.</text>
</comment>
<evidence type="ECO:0000256" key="3">
    <source>
        <dbReference type="RuleBase" id="RU000524"/>
    </source>
</evidence>
<name>A0ABW5XXK6_9BACL</name>
<evidence type="ECO:0000256" key="2">
    <source>
        <dbReference type="HAMAP-Rule" id="MF_00984"/>
    </source>
</evidence>
<organism evidence="4 5">
    <name type="scientific">Kurthia populi</name>
    <dbReference type="NCBI Taxonomy" id="1562132"/>
    <lineage>
        <taxon>Bacteria</taxon>
        <taxon>Bacillati</taxon>
        <taxon>Bacillota</taxon>
        <taxon>Bacilli</taxon>
        <taxon>Bacillales</taxon>
        <taxon>Caryophanaceae</taxon>
        <taxon>Kurthia</taxon>
    </lineage>
</organism>